<organism evidence="1 2">
    <name type="scientific">Cenococcum geophilum 1.58</name>
    <dbReference type="NCBI Taxonomy" id="794803"/>
    <lineage>
        <taxon>Eukaryota</taxon>
        <taxon>Fungi</taxon>
        <taxon>Dikarya</taxon>
        <taxon>Ascomycota</taxon>
        <taxon>Pezizomycotina</taxon>
        <taxon>Dothideomycetes</taxon>
        <taxon>Pleosporomycetidae</taxon>
        <taxon>Gloniales</taxon>
        <taxon>Gloniaceae</taxon>
        <taxon>Cenococcum</taxon>
    </lineage>
</organism>
<dbReference type="Proteomes" id="UP000250078">
    <property type="component" value="Unassembled WGS sequence"/>
</dbReference>
<gene>
    <name evidence="1" type="ORF">K441DRAFT_670642</name>
</gene>
<name>A0ACC8EPF7_9PEZI</name>
<protein>
    <submittedName>
        <fullName evidence="1">Uncharacterized protein</fullName>
    </submittedName>
</protein>
<proteinExistence type="predicted"/>
<keyword evidence="2" id="KW-1185">Reference proteome</keyword>
<sequence>MLLSHFKRLLIFASTLIAALPEHSTSTSLPTSLPTSLQNSIPACAQPCVVSSLYQQFPLSCTSQGDFNCLCSHYSTTGLSLGEIALGCVYASCPSEQGSVTAAVYNVCLGQMNAVKPTHSALTVTAFESTVPLATSTAIPTSTSQATIPSLSSIRKPSSVHSQASSAPTSILFVSAMSTPTTTIQPSPALSNGNLTTSAHGPGPLSTAQIVGISVAGAAAIILAVGAMVLSICLRRRHERQHNDEDQQAPEKGKSNPTPLIIKPIVPPPQDDVRDPRRGGGGVGVAPLPRTGPRFSYRFVAGRNDGNQLNQRYGLGLTNPDVPREGGANLDLSNPAVPLEEIGLAISPDTDRHLSPESAASTRTMSKLLPEKPVPILGIPRVPQRPEIPVISPIQQRPEIPATRPIRQRPESFAPRPDSTMTTVTIFEEDAPTERRSVRINPAPLVPIPPLKTFKPQRQPQPPQAQYVPTRLMQKYSNPTITDQPSLSLNIPVRQYQPVRTSSLARTPTTVPAPSAHASSFYSSRMASSSNSSLDMSDDGYIPDYYTSPEKFMPRTDKASPEILGRPNKSPKLVHIRSKASSSNVSRATSRTSGSKRDSSTSNTSFETIDSNEPTPPENDDKQLSPVAESPISNIRYPKIPRASNQTVPRSPRSPRSPKRPQRATSPTPSLLVKRRGEKQAQQLENLFSTGEGKGLNIRAGSISRQHGRSGSEEYLTRQPSRAAQQAAARNHRRSKSFDTFEMQERNPGKDSLQSPPWVPKLTPTRQGDELFISVT</sequence>
<dbReference type="EMBL" id="KV748260">
    <property type="protein sequence ID" value="OCK87463.1"/>
    <property type="molecule type" value="Genomic_DNA"/>
</dbReference>
<reference evidence="1 2" key="1">
    <citation type="journal article" date="2016" name="Nat. Commun.">
        <title>Ectomycorrhizal ecology is imprinted in the genome of the dominant symbiotic fungus Cenococcum geophilum.</title>
        <authorList>
            <consortium name="DOE Joint Genome Institute"/>
            <person name="Peter M."/>
            <person name="Kohler A."/>
            <person name="Ohm R.A."/>
            <person name="Kuo A."/>
            <person name="Krutzmann J."/>
            <person name="Morin E."/>
            <person name="Arend M."/>
            <person name="Barry K.W."/>
            <person name="Binder M."/>
            <person name="Choi C."/>
            <person name="Clum A."/>
            <person name="Copeland A."/>
            <person name="Grisel N."/>
            <person name="Haridas S."/>
            <person name="Kipfer T."/>
            <person name="LaButti K."/>
            <person name="Lindquist E."/>
            <person name="Lipzen A."/>
            <person name="Maire R."/>
            <person name="Meier B."/>
            <person name="Mihaltcheva S."/>
            <person name="Molinier V."/>
            <person name="Murat C."/>
            <person name="Poggeler S."/>
            <person name="Quandt C.A."/>
            <person name="Sperisen C."/>
            <person name="Tritt A."/>
            <person name="Tisserant E."/>
            <person name="Crous P.W."/>
            <person name="Henrissat B."/>
            <person name="Nehls U."/>
            <person name="Egli S."/>
            <person name="Spatafora J.W."/>
            <person name="Grigoriev I.V."/>
            <person name="Martin F.M."/>
        </authorList>
    </citation>
    <scope>NUCLEOTIDE SEQUENCE [LARGE SCALE GENOMIC DNA]</scope>
    <source>
        <strain evidence="1 2">1.58</strain>
    </source>
</reference>
<evidence type="ECO:0000313" key="2">
    <source>
        <dbReference type="Proteomes" id="UP000250078"/>
    </source>
</evidence>
<evidence type="ECO:0000313" key="1">
    <source>
        <dbReference type="EMBL" id="OCK87463.1"/>
    </source>
</evidence>
<accession>A0ACC8EPF7</accession>